<dbReference type="RefSeq" id="WP_117605770.1">
    <property type="nucleotide sequence ID" value="NZ_JAAIOF010000001.1"/>
</dbReference>
<sequence length="202" mass="23989">MYYEDMFSIVEKLPFDTEAEVFSSDTERIYLLRPSVLPRKFSSYNPETNIQIWLEEPGRKAFKPNHLRILIDLKLRMREHPDLKYKFLEAFDKIFYGADPLISIEPLLSYKYTQHIGSLESTAILAQLFIIEQEYGFMGRTKYNPPSLYIQGWIRNFIDSDAEIDILCRRICSFTPPPVKYTCCDDKNHKKYMNNAEPLWYL</sequence>
<reference evidence="1 2" key="1">
    <citation type="submission" date="2018-08" db="EMBL/GenBank/DDBJ databases">
        <title>A genome reference for cultivated species of the human gut microbiota.</title>
        <authorList>
            <person name="Zou Y."/>
            <person name="Xue W."/>
            <person name="Luo G."/>
        </authorList>
    </citation>
    <scope>NUCLEOTIDE SEQUENCE [LARGE SCALE GENOMIC DNA]</scope>
    <source>
        <strain evidence="1 2">OM03-2</strain>
    </source>
</reference>
<evidence type="ECO:0000313" key="1">
    <source>
        <dbReference type="EMBL" id="RGN93894.1"/>
    </source>
</evidence>
<dbReference type="Proteomes" id="UP000260841">
    <property type="component" value="Unassembled WGS sequence"/>
</dbReference>
<accession>A0A3E5EZJ0</accession>
<evidence type="ECO:0000313" key="2">
    <source>
        <dbReference type="Proteomes" id="UP000260841"/>
    </source>
</evidence>
<dbReference type="EMBL" id="QSVB01000001">
    <property type="protein sequence ID" value="RGN93894.1"/>
    <property type="molecule type" value="Genomic_DNA"/>
</dbReference>
<organism evidence="1 2">
    <name type="scientific">Dorea formicigenerans</name>
    <dbReference type="NCBI Taxonomy" id="39486"/>
    <lineage>
        <taxon>Bacteria</taxon>
        <taxon>Bacillati</taxon>
        <taxon>Bacillota</taxon>
        <taxon>Clostridia</taxon>
        <taxon>Lachnospirales</taxon>
        <taxon>Lachnospiraceae</taxon>
        <taxon>Dorea</taxon>
    </lineage>
</organism>
<name>A0A3E5EZJ0_9FIRM</name>
<comment type="caution">
    <text evidence="1">The sequence shown here is derived from an EMBL/GenBank/DDBJ whole genome shotgun (WGS) entry which is preliminary data.</text>
</comment>
<gene>
    <name evidence="1" type="ORF">DXB36_01255</name>
</gene>
<dbReference type="AlphaFoldDB" id="A0A3E5EZJ0"/>
<protein>
    <submittedName>
        <fullName evidence="1">Uncharacterized protein</fullName>
    </submittedName>
</protein>
<proteinExistence type="predicted"/>